<reference evidence="2 3" key="1">
    <citation type="submission" date="2021-12" db="EMBL/GenBank/DDBJ databases">
        <title>Genome sequencing of bacteria with rrn-lacking chromosome and rrn-plasmid.</title>
        <authorList>
            <person name="Anda M."/>
            <person name="Iwasaki W."/>
        </authorList>
    </citation>
    <scope>NUCLEOTIDE SEQUENCE [LARGE SCALE GENOMIC DNA]</scope>
    <source>
        <strain evidence="2 3">DSM 100852</strain>
    </source>
</reference>
<dbReference type="InterPro" id="IPR030959">
    <property type="entry name" value="GWxTD_dom"/>
</dbReference>
<name>A0AAU9DC99_9BACT</name>
<accession>A0AAU9DC99</accession>
<evidence type="ECO:0000313" key="3">
    <source>
        <dbReference type="Proteomes" id="UP001348817"/>
    </source>
</evidence>
<dbReference type="NCBIfam" id="TIGR04514">
    <property type="entry name" value="GWxTD_dom"/>
    <property type="match status" value="1"/>
</dbReference>
<protein>
    <recommendedName>
        <fullName evidence="1">GWxTD domain-containing protein</fullName>
    </recommendedName>
</protein>
<sequence length="418" mass="49703">MKPLIHTIWRHLGQAFLVLCLLILTTIASAQPFAKKNVRYLYDPVAPVSVEGKVYRNGDYYNVNVWVNMNWEGSINDVFFLSYTLTRNYNSDSWKNRDVPMSYQQYAKKEEGKRVYLSFDVPYEKGEELLIMKFTTLDGRYSYWFDLDLRKPAKYGRFLVWNDSRVYIEDFVSRENIMNVRRTRTEGKLPMKLAYKESEFMGAGVPYKRMRKKKKQKQDSTFVIQMEGAELSASVDLPQGLYYSILETGSGRREYLPLKIVGEYYPKYVSVEELLGPLQYIAEPKEFENLQKNKDKRYALDLFWLKQIRSTDRAQLAVRKYYRQVMWANTFFTGTKDGWKTDKGMVFILFGTPDKVYKKKKKEVWIYEDEGDKSKIQFTFVRKNGLMGTDEYRLKRSRSYMGEWYRAKDLWRKGRAKT</sequence>
<keyword evidence="3" id="KW-1185">Reference proteome</keyword>
<proteinExistence type="predicted"/>
<dbReference type="Proteomes" id="UP001348817">
    <property type="component" value="Chromosome"/>
</dbReference>
<dbReference type="AlphaFoldDB" id="A0AAU9DC99"/>
<evidence type="ECO:0000259" key="1">
    <source>
        <dbReference type="Pfam" id="PF20094"/>
    </source>
</evidence>
<feature type="domain" description="GWxTD" evidence="1">
    <location>
        <begin position="246"/>
        <end position="413"/>
    </location>
</feature>
<dbReference type="RefSeq" id="WP_338391614.1">
    <property type="nucleotide sequence ID" value="NZ_AP025314.1"/>
</dbReference>
<organism evidence="2 3">
    <name type="scientific">Fulvitalea axinellae</name>
    <dbReference type="NCBI Taxonomy" id="1182444"/>
    <lineage>
        <taxon>Bacteria</taxon>
        <taxon>Pseudomonadati</taxon>
        <taxon>Bacteroidota</taxon>
        <taxon>Cytophagia</taxon>
        <taxon>Cytophagales</taxon>
        <taxon>Persicobacteraceae</taxon>
        <taxon>Fulvitalea</taxon>
    </lineage>
</organism>
<dbReference type="KEGG" id="fax:FUAX_24670"/>
<dbReference type="Pfam" id="PF20094">
    <property type="entry name" value="GWxTD_dom"/>
    <property type="match status" value="1"/>
</dbReference>
<evidence type="ECO:0000313" key="2">
    <source>
        <dbReference type="EMBL" id="BDD10035.1"/>
    </source>
</evidence>
<dbReference type="EMBL" id="AP025314">
    <property type="protein sequence ID" value="BDD10035.1"/>
    <property type="molecule type" value="Genomic_DNA"/>
</dbReference>
<gene>
    <name evidence="2" type="ORF">FUAX_24670</name>
</gene>